<accession>A0A453B460</accession>
<protein>
    <submittedName>
        <fullName evidence="1">Uncharacterized protein</fullName>
    </submittedName>
</protein>
<organism evidence="1 2">
    <name type="scientific">Aegilops tauschii subsp. strangulata</name>
    <name type="common">Goatgrass</name>
    <dbReference type="NCBI Taxonomy" id="200361"/>
    <lineage>
        <taxon>Eukaryota</taxon>
        <taxon>Viridiplantae</taxon>
        <taxon>Streptophyta</taxon>
        <taxon>Embryophyta</taxon>
        <taxon>Tracheophyta</taxon>
        <taxon>Spermatophyta</taxon>
        <taxon>Magnoliopsida</taxon>
        <taxon>Liliopsida</taxon>
        <taxon>Poales</taxon>
        <taxon>Poaceae</taxon>
        <taxon>BOP clade</taxon>
        <taxon>Pooideae</taxon>
        <taxon>Triticodae</taxon>
        <taxon>Triticeae</taxon>
        <taxon>Triticinae</taxon>
        <taxon>Aegilops</taxon>
    </lineage>
</organism>
<evidence type="ECO:0000313" key="1">
    <source>
        <dbReference type="EnsemblPlants" id="AET2Gv20357400.30"/>
    </source>
</evidence>
<reference evidence="2" key="1">
    <citation type="journal article" date="2014" name="Science">
        <title>Ancient hybridizations among the ancestral genomes of bread wheat.</title>
        <authorList>
            <consortium name="International Wheat Genome Sequencing Consortium,"/>
            <person name="Marcussen T."/>
            <person name="Sandve S.R."/>
            <person name="Heier L."/>
            <person name="Spannagl M."/>
            <person name="Pfeifer M."/>
            <person name="Jakobsen K.S."/>
            <person name="Wulff B.B."/>
            <person name="Steuernagel B."/>
            <person name="Mayer K.F."/>
            <person name="Olsen O.A."/>
        </authorList>
    </citation>
    <scope>NUCLEOTIDE SEQUENCE [LARGE SCALE GENOMIC DNA]</scope>
    <source>
        <strain evidence="2">cv. AL8/78</strain>
    </source>
</reference>
<sequence>MNLEEDWGKDWWGRTGVQGKKGLDGEKKGLGRPWIEWIIGSWVVGRWWLSSIGHGCNV</sequence>
<name>A0A453B460_AEGTS</name>
<reference evidence="1" key="4">
    <citation type="submission" date="2019-03" db="UniProtKB">
        <authorList>
            <consortium name="EnsemblPlants"/>
        </authorList>
    </citation>
    <scope>IDENTIFICATION</scope>
</reference>
<keyword evidence="2" id="KW-1185">Reference proteome</keyword>
<evidence type="ECO:0000313" key="2">
    <source>
        <dbReference type="Proteomes" id="UP000015105"/>
    </source>
</evidence>
<reference evidence="1" key="3">
    <citation type="journal article" date="2017" name="Nature">
        <title>Genome sequence of the progenitor of the wheat D genome Aegilops tauschii.</title>
        <authorList>
            <person name="Luo M.C."/>
            <person name="Gu Y.Q."/>
            <person name="Puiu D."/>
            <person name="Wang H."/>
            <person name="Twardziok S.O."/>
            <person name="Deal K.R."/>
            <person name="Huo N."/>
            <person name="Zhu T."/>
            <person name="Wang L."/>
            <person name="Wang Y."/>
            <person name="McGuire P.E."/>
            <person name="Liu S."/>
            <person name="Long H."/>
            <person name="Ramasamy R.K."/>
            <person name="Rodriguez J.C."/>
            <person name="Van S.L."/>
            <person name="Yuan L."/>
            <person name="Wang Z."/>
            <person name="Xia Z."/>
            <person name="Xiao L."/>
            <person name="Anderson O.D."/>
            <person name="Ouyang S."/>
            <person name="Liang Y."/>
            <person name="Zimin A.V."/>
            <person name="Pertea G."/>
            <person name="Qi P."/>
            <person name="Bennetzen J.L."/>
            <person name="Dai X."/>
            <person name="Dawson M.W."/>
            <person name="Muller H.G."/>
            <person name="Kugler K."/>
            <person name="Rivarola-Duarte L."/>
            <person name="Spannagl M."/>
            <person name="Mayer K.F.X."/>
            <person name="Lu F.H."/>
            <person name="Bevan M.W."/>
            <person name="Leroy P."/>
            <person name="Li P."/>
            <person name="You F.M."/>
            <person name="Sun Q."/>
            <person name="Liu Z."/>
            <person name="Lyons E."/>
            <person name="Wicker T."/>
            <person name="Salzberg S.L."/>
            <person name="Devos K.M."/>
            <person name="Dvorak J."/>
        </authorList>
    </citation>
    <scope>NUCLEOTIDE SEQUENCE [LARGE SCALE GENOMIC DNA]</scope>
    <source>
        <strain evidence="1">cv. AL8/78</strain>
    </source>
</reference>
<dbReference type="Proteomes" id="UP000015105">
    <property type="component" value="Chromosome 2D"/>
</dbReference>
<dbReference type="AlphaFoldDB" id="A0A453B460"/>
<dbReference type="Gramene" id="AET2Gv20357400.30">
    <property type="protein sequence ID" value="AET2Gv20357400.30"/>
    <property type="gene ID" value="AET2Gv20357400"/>
</dbReference>
<reference evidence="1" key="5">
    <citation type="journal article" date="2021" name="G3 (Bethesda)">
        <title>Aegilops tauschii genome assembly Aet v5.0 features greater sequence contiguity and improved annotation.</title>
        <authorList>
            <person name="Wang L."/>
            <person name="Zhu T."/>
            <person name="Rodriguez J.C."/>
            <person name="Deal K.R."/>
            <person name="Dubcovsky J."/>
            <person name="McGuire P.E."/>
            <person name="Lux T."/>
            <person name="Spannagl M."/>
            <person name="Mayer K.F.X."/>
            <person name="Baldrich P."/>
            <person name="Meyers B.C."/>
            <person name="Huo N."/>
            <person name="Gu Y.Q."/>
            <person name="Zhou H."/>
            <person name="Devos K.M."/>
            <person name="Bennetzen J.L."/>
            <person name="Unver T."/>
            <person name="Budak H."/>
            <person name="Gulick P.J."/>
            <person name="Galiba G."/>
            <person name="Kalapos B."/>
            <person name="Nelson D.R."/>
            <person name="Li P."/>
            <person name="You F.M."/>
            <person name="Luo M.C."/>
            <person name="Dvorak J."/>
        </authorList>
    </citation>
    <scope>NUCLEOTIDE SEQUENCE [LARGE SCALE GENOMIC DNA]</scope>
    <source>
        <strain evidence="1">cv. AL8/78</strain>
    </source>
</reference>
<proteinExistence type="predicted"/>
<dbReference type="EnsemblPlants" id="AET2Gv20357400.30">
    <property type="protein sequence ID" value="AET2Gv20357400.30"/>
    <property type="gene ID" value="AET2Gv20357400"/>
</dbReference>
<reference evidence="2" key="2">
    <citation type="journal article" date="2017" name="Nat. Plants">
        <title>The Aegilops tauschii genome reveals multiple impacts of transposons.</title>
        <authorList>
            <person name="Zhao G."/>
            <person name="Zou C."/>
            <person name="Li K."/>
            <person name="Wang K."/>
            <person name="Li T."/>
            <person name="Gao L."/>
            <person name="Zhang X."/>
            <person name="Wang H."/>
            <person name="Yang Z."/>
            <person name="Liu X."/>
            <person name="Jiang W."/>
            <person name="Mao L."/>
            <person name="Kong X."/>
            <person name="Jiao Y."/>
            <person name="Jia J."/>
        </authorList>
    </citation>
    <scope>NUCLEOTIDE SEQUENCE [LARGE SCALE GENOMIC DNA]</scope>
    <source>
        <strain evidence="2">cv. AL8/78</strain>
    </source>
</reference>